<comment type="caution">
    <text evidence="2">The sequence shown here is derived from an EMBL/GenBank/DDBJ whole genome shotgun (WGS) entry which is preliminary data.</text>
</comment>
<gene>
    <name evidence="2" type="ORF">OO013_03960</name>
</gene>
<accession>A0ABT3RNR4</accession>
<proteinExistence type="predicted"/>
<keyword evidence="3" id="KW-1185">Reference proteome</keyword>
<dbReference type="Proteomes" id="UP001209885">
    <property type="component" value="Unassembled WGS sequence"/>
</dbReference>
<dbReference type="RefSeq" id="WP_266055368.1">
    <property type="nucleotide sequence ID" value="NZ_JAPFQN010000003.1"/>
</dbReference>
<evidence type="ECO:0000313" key="2">
    <source>
        <dbReference type="EMBL" id="MCX2743004.1"/>
    </source>
</evidence>
<sequence>MITFRIIIILTCIYALYNFFRVDDILSKVILGLQVLFVGLLSFEDSTTTTVSFILFNISLVLILVYAFTREHFNPWKKWIMVALSGILLIGNFFKYLHLPFVELVSKLAVLPIVGVAYLSYKYPTRMRNEFGFLVITAAFALINILRIS</sequence>
<reference evidence="2 3" key="1">
    <citation type="submission" date="2022-11" db="EMBL/GenBank/DDBJ databases">
        <title>The characterization of three novel Bacteroidetes species and genomic analysis of their roles in tidal elemental geochemical cycles.</title>
        <authorList>
            <person name="Ma K."/>
        </authorList>
    </citation>
    <scope>NUCLEOTIDE SEQUENCE [LARGE SCALE GENOMIC DNA]</scope>
    <source>
        <strain evidence="2 3">M17</strain>
    </source>
</reference>
<name>A0ABT3RNR4_9BACT</name>
<evidence type="ECO:0000313" key="3">
    <source>
        <dbReference type="Proteomes" id="UP001209885"/>
    </source>
</evidence>
<protein>
    <submittedName>
        <fullName evidence="2">Uncharacterized protein</fullName>
    </submittedName>
</protein>
<feature type="transmembrane region" description="Helical" evidence="1">
    <location>
        <begin position="79"/>
        <end position="98"/>
    </location>
</feature>
<keyword evidence="1" id="KW-0472">Membrane</keyword>
<keyword evidence="1" id="KW-1133">Transmembrane helix</keyword>
<keyword evidence="1" id="KW-0812">Transmembrane</keyword>
<dbReference type="EMBL" id="JAPFQN010000003">
    <property type="protein sequence ID" value="MCX2743004.1"/>
    <property type="molecule type" value="Genomic_DNA"/>
</dbReference>
<organism evidence="2 3">
    <name type="scientific">Mangrovivirga halotolerans</name>
    <dbReference type="NCBI Taxonomy" id="2993936"/>
    <lineage>
        <taxon>Bacteria</taxon>
        <taxon>Pseudomonadati</taxon>
        <taxon>Bacteroidota</taxon>
        <taxon>Cytophagia</taxon>
        <taxon>Cytophagales</taxon>
        <taxon>Mangrovivirgaceae</taxon>
        <taxon>Mangrovivirga</taxon>
    </lineage>
</organism>
<feature type="transmembrane region" description="Helical" evidence="1">
    <location>
        <begin position="49"/>
        <end position="67"/>
    </location>
</feature>
<evidence type="ECO:0000256" key="1">
    <source>
        <dbReference type="SAM" id="Phobius"/>
    </source>
</evidence>
<feature type="transmembrane region" description="Helical" evidence="1">
    <location>
        <begin position="131"/>
        <end position="148"/>
    </location>
</feature>